<feature type="region of interest" description="Disordered" evidence="1">
    <location>
        <begin position="1000"/>
        <end position="1046"/>
    </location>
</feature>
<feature type="compositionally biased region" description="Polar residues" evidence="1">
    <location>
        <begin position="156"/>
        <end position="170"/>
    </location>
</feature>
<feature type="compositionally biased region" description="Basic and acidic residues" evidence="1">
    <location>
        <begin position="1003"/>
        <end position="1021"/>
    </location>
</feature>
<gene>
    <name evidence="3" type="ORF">K435DRAFT_751904</name>
</gene>
<dbReference type="AlphaFoldDB" id="A0A4S8MAS1"/>
<evidence type="ECO:0000256" key="1">
    <source>
        <dbReference type="SAM" id="MobiDB-lite"/>
    </source>
</evidence>
<reference evidence="3 4" key="1">
    <citation type="journal article" date="2019" name="Nat. Ecol. Evol.">
        <title>Megaphylogeny resolves global patterns of mushroom evolution.</title>
        <authorList>
            <person name="Varga T."/>
            <person name="Krizsan K."/>
            <person name="Foldi C."/>
            <person name="Dima B."/>
            <person name="Sanchez-Garcia M."/>
            <person name="Sanchez-Ramirez S."/>
            <person name="Szollosi G.J."/>
            <person name="Szarkandi J.G."/>
            <person name="Papp V."/>
            <person name="Albert L."/>
            <person name="Andreopoulos W."/>
            <person name="Angelini C."/>
            <person name="Antonin V."/>
            <person name="Barry K.W."/>
            <person name="Bougher N.L."/>
            <person name="Buchanan P."/>
            <person name="Buyck B."/>
            <person name="Bense V."/>
            <person name="Catcheside P."/>
            <person name="Chovatia M."/>
            <person name="Cooper J."/>
            <person name="Damon W."/>
            <person name="Desjardin D."/>
            <person name="Finy P."/>
            <person name="Geml J."/>
            <person name="Haridas S."/>
            <person name="Hughes K."/>
            <person name="Justo A."/>
            <person name="Karasinski D."/>
            <person name="Kautmanova I."/>
            <person name="Kiss B."/>
            <person name="Kocsube S."/>
            <person name="Kotiranta H."/>
            <person name="LaButti K.M."/>
            <person name="Lechner B.E."/>
            <person name="Liimatainen K."/>
            <person name="Lipzen A."/>
            <person name="Lukacs Z."/>
            <person name="Mihaltcheva S."/>
            <person name="Morgado L.N."/>
            <person name="Niskanen T."/>
            <person name="Noordeloos M.E."/>
            <person name="Ohm R.A."/>
            <person name="Ortiz-Santana B."/>
            <person name="Ovrebo C."/>
            <person name="Racz N."/>
            <person name="Riley R."/>
            <person name="Savchenko A."/>
            <person name="Shiryaev A."/>
            <person name="Soop K."/>
            <person name="Spirin V."/>
            <person name="Szebenyi C."/>
            <person name="Tomsovsky M."/>
            <person name="Tulloss R.E."/>
            <person name="Uehling J."/>
            <person name="Grigoriev I.V."/>
            <person name="Vagvolgyi C."/>
            <person name="Papp T."/>
            <person name="Martin F.M."/>
            <person name="Miettinen O."/>
            <person name="Hibbett D.S."/>
            <person name="Nagy L.G."/>
        </authorList>
    </citation>
    <scope>NUCLEOTIDE SEQUENCE [LARGE SCALE GENOMIC DNA]</scope>
    <source>
        <strain evidence="3 4">CBS 962.96</strain>
    </source>
</reference>
<dbReference type="Pfam" id="PF08457">
    <property type="entry name" value="Sfi1"/>
    <property type="match status" value="2"/>
</dbReference>
<evidence type="ECO:0000313" key="3">
    <source>
        <dbReference type="EMBL" id="THU99321.1"/>
    </source>
</evidence>
<feature type="domain" description="Sfi1 spindle body" evidence="2">
    <location>
        <begin position="497"/>
        <end position="690"/>
    </location>
</feature>
<feature type="domain" description="Sfi1 spindle body" evidence="2">
    <location>
        <begin position="722"/>
        <end position="867"/>
    </location>
</feature>
<feature type="region of interest" description="Disordered" evidence="1">
    <location>
        <begin position="1"/>
        <end position="31"/>
    </location>
</feature>
<name>A0A4S8MAS1_DENBC</name>
<organism evidence="3 4">
    <name type="scientific">Dendrothele bispora (strain CBS 962.96)</name>
    <dbReference type="NCBI Taxonomy" id="1314807"/>
    <lineage>
        <taxon>Eukaryota</taxon>
        <taxon>Fungi</taxon>
        <taxon>Dikarya</taxon>
        <taxon>Basidiomycota</taxon>
        <taxon>Agaricomycotina</taxon>
        <taxon>Agaricomycetes</taxon>
        <taxon>Agaricomycetidae</taxon>
        <taxon>Agaricales</taxon>
        <taxon>Agaricales incertae sedis</taxon>
        <taxon>Dendrothele</taxon>
    </lineage>
</organism>
<dbReference type="Proteomes" id="UP000297245">
    <property type="component" value="Unassembled WGS sequence"/>
</dbReference>
<accession>A0A4S8MAS1</accession>
<feature type="compositionally biased region" description="Polar residues" evidence="1">
    <location>
        <begin position="20"/>
        <end position="31"/>
    </location>
</feature>
<sequence length="1046" mass="123135">MAMLRPTRTSSPARRLPLPQSHTQPSDLSRSSILSAVPELTGLTPEDVQIIDAIIERADPTASTFLPVFKVYNDVLTEHGLDPRETIYYGKLLKLGTLKGSNWGEKWRMVKIQNGYDTNAAVGLDVDPPKSEKALGKMRSTPLTRRPILRTPSPQPVSTLTNDLFSSINSHDTHSIDSDTPYQEEPSNMTTRPMNILQRQVPSPSDVTSNTNTLGLDLGDHPALSAPMTSHIPPVSRPYYSGRLFDHELSEPTAATSSPSLPSYRAAAQDRHVMRTPLANTRFLPTVGVGSAKPVIANDYKPPVRSTINEEEAWKKVRMLQDEKEADRFREEKLLERVFRLWKENYEWFETVLVQLDQARDETTLKYALQTWRRRTAEKTALYERVEDVANNRFLLKFYKKWKLRIKEKHAAQWRHDMRVKIHAVRKSRNEKLRKDAWAKWRQSYQSHLADQRYAEQLVVRLFRFWQGRIVQLKELKLVAEEASQTRIGTVAVDCWERWRLLADLRKREKVVAGRVDLRIMGETLTVFKKRMVQIYKAEAFYNVLVAKRAIRSWKAARDRIRALERRADKRIHREDHVLLQAVMRVWKARERGKLLQTVKASRLRRGAWTVWKSRLQEQRHLENVAIQFVQRSTSSTTVHALNTWTRAYATHLNSSLFADQYYSNRLLHRTVQFWYQKYLTQKAMMGKAKDLYDHHNLRRTWDLMRAKHGQRVRTAKLYEFEQRKLKRVLEFWIKRAQQEIQRRFAEETISHRVRQRILRTTLTHWTNRVIDMKVRELEVAQHSEMQILVGAFTKWKRIRSRHMEELSLMESYQEVRRQEHVRRLFHHWLNAARTSRNRRILLATQEEEMKLRTIAEAWDKWRERFKDERLRPLEHTFTVQSKEALKYRAWMTWLSKTKTLPAIHFHSNHVKARYWKVWLNAMPRALQSKKARENDKGNLLKKSFSKWTQAYRTKLALKAVARARYFPIPTPAPQPTPASRLFAPPISSAFRNLPALRTRQIGRSEEREEQTSPEPSEPRFRSRPLGVRAGLFPSPKARTESRAIH</sequence>
<dbReference type="InterPro" id="IPR013665">
    <property type="entry name" value="Sfi1_dom"/>
</dbReference>
<feature type="compositionally biased region" description="Polar residues" evidence="1">
    <location>
        <begin position="178"/>
        <end position="188"/>
    </location>
</feature>
<dbReference type="OrthoDB" id="1933281at2759"/>
<feature type="region of interest" description="Disordered" evidence="1">
    <location>
        <begin position="123"/>
        <end position="188"/>
    </location>
</feature>
<evidence type="ECO:0000259" key="2">
    <source>
        <dbReference type="Pfam" id="PF08457"/>
    </source>
</evidence>
<keyword evidence="4" id="KW-1185">Reference proteome</keyword>
<dbReference type="EMBL" id="ML179121">
    <property type="protein sequence ID" value="THU99321.1"/>
    <property type="molecule type" value="Genomic_DNA"/>
</dbReference>
<protein>
    <recommendedName>
        <fullName evidence="2">Sfi1 spindle body domain-containing protein</fullName>
    </recommendedName>
</protein>
<proteinExistence type="predicted"/>
<evidence type="ECO:0000313" key="4">
    <source>
        <dbReference type="Proteomes" id="UP000297245"/>
    </source>
</evidence>